<dbReference type="SUPFAM" id="SSF55874">
    <property type="entry name" value="ATPase domain of HSP90 chaperone/DNA topoisomerase II/histidine kinase"/>
    <property type="match status" value="1"/>
</dbReference>
<feature type="compositionally biased region" description="Basic and acidic residues" evidence="3">
    <location>
        <begin position="884"/>
        <end position="896"/>
    </location>
</feature>
<dbReference type="InterPro" id="IPR038973">
    <property type="entry name" value="MutL/Mlh/Pms-like"/>
</dbReference>
<evidence type="ECO:0000256" key="1">
    <source>
        <dbReference type="ARBA" id="ARBA00006082"/>
    </source>
</evidence>
<gene>
    <name evidence="5" type="ORF">CSUB01_06258</name>
</gene>
<dbReference type="InterPro" id="IPR020568">
    <property type="entry name" value="Ribosomal_Su5_D2-typ_SF"/>
</dbReference>
<dbReference type="Gene3D" id="3.30.230.10">
    <property type="match status" value="1"/>
</dbReference>
<keyword evidence="2" id="KW-0227">DNA damage</keyword>
<feature type="region of interest" description="Disordered" evidence="3">
    <location>
        <begin position="707"/>
        <end position="805"/>
    </location>
</feature>
<protein>
    <recommendedName>
        <fullName evidence="4">DNA mismatch repair protein S5 domain-containing protein</fullName>
    </recommendedName>
</protein>
<dbReference type="CDD" id="cd16926">
    <property type="entry name" value="HATPase_MutL-MLH-PMS-like"/>
    <property type="match status" value="1"/>
</dbReference>
<evidence type="ECO:0000259" key="4">
    <source>
        <dbReference type="SMART" id="SM01340"/>
    </source>
</evidence>
<accession>A0A066WSK3</accession>
<dbReference type="GO" id="GO:0016887">
    <property type="term" value="F:ATP hydrolysis activity"/>
    <property type="evidence" value="ECO:0007669"/>
    <property type="project" value="InterPro"/>
</dbReference>
<dbReference type="GO" id="GO:0005524">
    <property type="term" value="F:ATP binding"/>
    <property type="evidence" value="ECO:0007669"/>
    <property type="project" value="InterPro"/>
</dbReference>
<dbReference type="PANTHER" id="PTHR10073">
    <property type="entry name" value="DNA MISMATCH REPAIR PROTEIN MLH, PMS, MUTL"/>
    <property type="match status" value="1"/>
</dbReference>
<feature type="region of interest" description="Disordered" evidence="3">
    <location>
        <begin position="640"/>
        <end position="666"/>
    </location>
</feature>
<dbReference type="SMART" id="SM01340">
    <property type="entry name" value="DNA_mis_repair"/>
    <property type="match status" value="1"/>
</dbReference>
<dbReference type="AlphaFoldDB" id="A0A066WSK3"/>
<name>A0A066WSK3_COLSU</name>
<dbReference type="eggNOG" id="KOG1978">
    <property type="taxonomic scope" value="Eukaryota"/>
</dbReference>
<evidence type="ECO:0000313" key="5">
    <source>
        <dbReference type="EMBL" id="KDN59873.1"/>
    </source>
</evidence>
<feature type="compositionally biased region" description="Basic residues" evidence="3">
    <location>
        <begin position="779"/>
        <end position="793"/>
    </location>
</feature>
<dbReference type="Pfam" id="PF13589">
    <property type="entry name" value="HATPase_c_3"/>
    <property type="match status" value="1"/>
</dbReference>
<sequence length="1032" mass="114717">MSISQLPESTYHVLKSTNVVVSPLSLVKELVDNAIDANATSIEISISANTVDKIQVRDNGHGISSEDYHALGRRSHTSKLRTLEELQCKGGKTLGFRGDALASINTCSKLTITTKTSQDELAAFLVLKKGVGGISDKRMASGSVGTTVDVSDLFAGVPIRRQLAIKDSKKSCGQIKELLQTYALTRPHVRLSLKILKNHKLSWSYAPGQGAHVREAKTFNGTTSVIPDTPSTRSGTPAPVSRLEAFLPKADADLSSISGKGYFISVDSRPMSTIRGTMKKLVNIYKTYLRHVGGVESYSKAVPKPFLRLDIQCIVGSYDPNVTTAKDEVIFANESKVLSLFEEMCKEMYLPSEPRVVCEALQECVRMGKPQNRGISPHTLSDDDAEQLNEPLGRVIPDGAAREESSDFMSDGNEPHFAKLTQELTPNHQVRVDDDLACLLSSINGNRTAAPVKKGGFGDSVCNGVETNQKNQSVRIDNEQAFYGSPAMATDGPGQALRPYNSEEVTGTSHPVRHRQFLPGNAELQHNTEPTQYILRTGWEVDMARDETASPEGNTQPIYLDPPRTDLIEHLQSQRLDQEHHEKPNPWTTAQKAADKRGAHELSIFNHQGGVTQRDDTPVSTVPCERLPLPRAEDFLRRGSDMAHSSAEDQGHIQPKHHRRQRKPVVQREDVYEAGNLEPPILQYPAAPQGSFYGLRHQGQRRIVRDNEPFRPASERHDVNKLDIQPARGPGVRQNAYAKTPHPFANFDQESALGTPPPSSSPLHKPFRIPAPVGPSKQQQRRQRPRSAQRRVTRAVDSTADRSRQGKIALNMRGWQKPLTPRDSEGDCFATIEVDHAGFRGNHVFSKTLTQPHHHDNGDVSSKEMEKALERLRALRPRTGNTDYAKDQGKDEERGRALSRTSATTALDTSPRSYLRRRLASRSRSRGKTHKRMKSNRLPFEKQCPEAYTHIQSLTLDLSKVQKQVFNASDNDLYVLRGQQEAAFPLEPTEIEDISNRLQEVLGTWAYKEHGVELELEIDIGALFEGNDRMPE</sequence>
<feature type="region of interest" description="Disordered" evidence="3">
    <location>
        <begin position="875"/>
        <end position="935"/>
    </location>
</feature>
<dbReference type="STRING" id="1173701.A0A066WSK3"/>
<dbReference type="GO" id="GO:0006298">
    <property type="term" value="P:mismatch repair"/>
    <property type="evidence" value="ECO:0007669"/>
    <property type="project" value="InterPro"/>
</dbReference>
<dbReference type="OMA" id="CKEMYLP"/>
<reference evidence="6" key="1">
    <citation type="journal article" date="2014" name="Genome Announc.">
        <title>Draft genome sequence of Colletotrichum sublineola, a destructive pathogen of cultivated sorghum.</title>
        <authorList>
            <person name="Baroncelli R."/>
            <person name="Sanz-Martin J.M."/>
            <person name="Rech G.E."/>
            <person name="Sukno S.A."/>
            <person name="Thon M.R."/>
        </authorList>
    </citation>
    <scope>NUCLEOTIDE SEQUENCE [LARGE SCALE GENOMIC DNA]</scope>
    <source>
        <strain evidence="6">TX430BB</strain>
    </source>
</reference>
<dbReference type="FunFam" id="3.30.565.10:FF:000017">
    <property type="entry name" value="PMS1 homolog 1, mismatch repair system component"/>
    <property type="match status" value="1"/>
</dbReference>
<dbReference type="InterPro" id="IPR013507">
    <property type="entry name" value="DNA_mismatch_S5_2-like"/>
</dbReference>
<proteinExistence type="inferred from homology"/>
<evidence type="ECO:0000313" key="6">
    <source>
        <dbReference type="Proteomes" id="UP000027238"/>
    </source>
</evidence>
<dbReference type="GO" id="GO:0032389">
    <property type="term" value="C:MutLalpha complex"/>
    <property type="evidence" value="ECO:0007669"/>
    <property type="project" value="TreeGrafter"/>
</dbReference>
<dbReference type="OrthoDB" id="10263226at2759"/>
<dbReference type="HOGENOM" id="CLU_011171_0_0_1"/>
<comment type="similarity">
    <text evidence="1">Belongs to the DNA mismatch repair MutL/HexB family.</text>
</comment>
<dbReference type="InterPro" id="IPR014721">
    <property type="entry name" value="Ribsml_uS5_D2-typ_fold_subgr"/>
</dbReference>
<feature type="compositionally biased region" description="Basic and acidic residues" evidence="3">
    <location>
        <begin position="707"/>
        <end position="721"/>
    </location>
</feature>
<dbReference type="Gene3D" id="3.30.565.10">
    <property type="entry name" value="Histidine kinase-like ATPase, C-terminal domain"/>
    <property type="match status" value="1"/>
</dbReference>
<keyword evidence="6" id="KW-1185">Reference proteome</keyword>
<feature type="compositionally biased region" description="Basic residues" evidence="3">
    <location>
        <begin position="654"/>
        <end position="665"/>
    </location>
</feature>
<feature type="compositionally biased region" description="Basic and acidic residues" evidence="3">
    <location>
        <begin position="640"/>
        <end position="651"/>
    </location>
</feature>
<dbReference type="GO" id="GO:0061982">
    <property type="term" value="P:meiosis I cell cycle process"/>
    <property type="evidence" value="ECO:0007669"/>
    <property type="project" value="UniProtKB-ARBA"/>
</dbReference>
<feature type="compositionally biased region" description="Basic residues" evidence="3">
    <location>
        <begin position="914"/>
        <end position="935"/>
    </location>
</feature>
<evidence type="ECO:0000256" key="3">
    <source>
        <dbReference type="SAM" id="MobiDB-lite"/>
    </source>
</evidence>
<dbReference type="GO" id="GO:0140664">
    <property type="term" value="F:ATP-dependent DNA damage sensor activity"/>
    <property type="evidence" value="ECO:0007669"/>
    <property type="project" value="InterPro"/>
</dbReference>
<dbReference type="InterPro" id="IPR002099">
    <property type="entry name" value="MutL/Mlh/PMS"/>
</dbReference>
<dbReference type="PANTHER" id="PTHR10073:SF41">
    <property type="entry name" value="MISMATCH REPAIR PROTEIN, PUTATIVE (AFU_ORTHOLOGUE AFUA_8G05820)-RELATED"/>
    <property type="match status" value="1"/>
</dbReference>
<feature type="domain" description="DNA mismatch repair protein S5" evidence="4">
    <location>
        <begin position="213"/>
        <end position="350"/>
    </location>
</feature>
<dbReference type="GO" id="GO:0030983">
    <property type="term" value="F:mismatched DNA binding"/>
    <property type="evidence" value="ECO:0007669"/>
    <property type="project" value="InterPro"/>
</dbReference>
<organism evidence="5 6">
    <name type="scientific">Colletotrichum sublineola</name>
    <name type="common">Sorghum anthracnose fungus</name>
    <dbReference type="NCBI Taxonomy" id="1173701"/>
    <lineage>
        <taxon>Eukaryota</taxon>
        <taxon>Fungi</taxon>
        <taxon>Dikarya</taxon>
        <taxon>Ascomycota</taxon>
        <taxon>Pezizomycotina</taxon>
        <taxon>Sordariomycetes</taxon>
        <taxon>Hypocreomycetidae</taxon>
        <taxon>Glomerellales</taxon>
        <taxon>Glomerellaceae</taxon>
        <taxon>Colletotrichum</taxon>
        <taxon>Colletotrichum graminicola species complex</taxon>
    </lineage>
</organism>
<dbReference type="SUPFAM" id="SSF54211">
    <property type="entry name" value="Ribosomal protein S5 domain 2-like"/>
    <property type="match status" value="1"/>
</dbReference>
<evidence type="ECO:0000256" key="2">
    <source>
        <dbReference type="ARBA" id="ARBA00022763"/>
    </source>
</evidence>
<dbReference type="Proteomes" id="UP000027238">
    <property type="component" value="Unassembled WGS sequence"/>
</dbReference>
<dbReference type="EMBL" id="JMSE01001579">
    <property type="protein sequence ID" value="KDN59873.1"/>
    <property type="molecule type" value="Genomic_DNA"/>
</dbReference>
<dbReference type="InterPro" id="IPR036890">
    <property type="entry name" value="HATPase_C_sf"/>
</dbReference>
<dbReference type="NCBIfam" id="TIGR00585">
    <property type="entry name" value="mutl"/>
    <property type="match status" value="1"/>
</dbReference>
<comment type="caution">
    <text evidence="5">The sequence shown here is derived from an EMBL/GenBank/DDBJ whole genome shotgun (WGS) entry which is preliminary data.</text>
</comment>
<feature type="compositionally biased region" description="Polar residues" evidence="3">
    <location>
        <begin position="899"/>
        <end position="908"/>
    </location>
</feature>